<proteinExistence type="predicted"/>
<organism evidence="2 3">
    <name type="scientific">Jilunia laotingensis</name>
    <dbReference type="NCBI Taxonomy" id="2763675"/>
    <lineage>
        <taxon>Bacteria</taxon>
        <taxon>Pseudomonadati</taxon>
        <taxon>Bacteroidota</taxon>
        <taxon>Bacteroidia</taxon>
        <taxon>Bacteroidales</taxon>
        <taxon>Bacteroidaceae</taxon>
        <taxon>Jilunia</taxon>
    </lineage>
</organism>
<keyword evidence="1" id="KW-0732">Signal</keyword>
<evidence type="ECO:0000256" key="1">
    <source>
        <dbReference type="SAM" id="SignalP"/>
    </source>
</evidence>
<dbReference type="Pfam" id="PF17963">
    <property type="entry name" value="Big_9"/>
    <property type="match status" value="1"/>
</dbReference>
<dbReference type="InterPro" id="IPR008964">
    <property type="entry name" value="Invasin/intimin_cell_adhesion"/>
</dbReference>
<evidence type="ECO:0000313" key="3">
    <source>
        <dbReference type="Proteomes" id="UP000651085"/>
    </source>
</evidence>
<accession>A0A926F304</accession>
<dbReference type="RefSeq" id="WP_262434832.1">
    <property type="nucleotide sequence ID" value="NZ_JACRTF010000001.1"/>
</dbReference>
<feature type="signal peptide" evidence="1">
    <location>
        <begin position="1"/>
        <end position="24"/>
    </location>
</feature>
<gene>
    <name evidence="2" type="ORF">H8744_10805</name>
</gene>
<sequence length="1424" mass="158253">MRKITQRLTALMMASWLYVAGAYASDQFVPKEYSFKEVAVSSNVTINIPMTDLFTYPDGMDNTTNLDEAGVVATFEYANEEVVGLYSYEYYTFGKVQQLYLMRYGNKTGNADVKVTLDYKGVKVENTLKIDIIKMMANDDNYTIDLGETLKAAVINNDNFMNNSDKKTATLTIIEQPKNGKATIISAGDAAQDTIQYVPNEGLENYSFDELKYMVTLADGSESSSAKVKINIHKNAYASKVIDFLPAPGQFTNQLSKSNSAEGTLGTKGGMVSLGAFGGYVIYGFDQPIKNDPRNPYGVDFTIKGNSFVANLYGVWTEPGAVQVCVDLNGNGVPDPDEPWYELAGSDYWLSTTKKNVEMTYYNPNYDTRYTVPWSIKGKNGEIKEAGAVLTNQFHQQSYYPDPFDFGCDRDSLTFTGNIIRSSLDMSTPSYIEFYRAPAFGYTDNRGYDRTDLSIAHNPYFNDENGNATDGFDISWAVDKDGNHVELDHVDFVKVYCAGSANAGWLGEWSTEVLGVGITTPDPDYVPKDYYLNYIGITQLQVVRGQECQYEGFLFKNGRPVDEGEAKWWLSTDSVGTIDNTGLFKANAKLGKTWIYFSQKDDIQKDSIQIEIVDLKKVVIDIEGNASTVSNDSIKMIKGETIFIETQCEDSRSESMNGRTRNRYIYETFRWTTSNPEIGTINNGSFHGQKAGRTMLHVYSTTNPELSDSILVIVNEVPELTLISDPLRLPYYEPEGTIASNKLFTAGNNSTIYLDSVAATSKREHTIDLNKLNYTYEQGQYVADTLTFSLTHYGEKKEMKLAVIYGPDSKATKALLLYSDKNIVKSFDITDRSEKVKTVIDQLNVDTIQALVADGGFSFIAAGDSIFRYNTPEVKCTHKVQLANKAVADKMIAVRNLLVVASHTPAGTYSIDLYYKTDLEPIKTFTLGKPMKDMTVTNDKLYIIAATEDKSSMSSIDLKNFTLSREVSLNQKGLDVTTLVAKDDKVYGIRPYDPATEAPASILEFNTTNNTSKVVETDGIQAFFEGVPVAMKQAIGDSILLANYNGFSIYDTEKSEILDGIYMTGSNVYPTEAVYDSINNYFYVTYANEDASTYQGSAYYGKSMSKVEDIFNLGKTPANLTLQPELGDNEAPKPASRFTMSPNNYCYEMATSASAHSIWKTNFTDREGDFNIYLRGLEKHPWITQLDNLEEGDIRIQELFRGTVDKDSVITFQVEAIDKAGVSTRTDVDLTIKAEIVKPTLAEALKDTTIIEGTDTLRLDLKNVFNYTGSTYYVTINKSVTANDNPELIRDSIDTVTDSLVLIPAKDRTGVANLTVRYSVAKEGFGEKYAESTFAVTVKSNKPDGIDSTQADANSIIRILNNPFKDQLVVNVPETAMAELYNMNGQLIMQIELKAGDNTIGTTQLPAGTYLLKYQDASVKVIRE</sequence>
<dbReference type="NCBIfam" id="TIGR04183">
    <property type="entry name" value="Por_Secre_tail"/>
    <property type="match status" value="1"/>
</dbReference>
<keyword evidence="3" id="KW-1185">Reference proteome</keyword>
<protein>
    <submittedName>
        <fullName evidence="2">T9SS type A sorting domain-containing protein</fullName>
    </submittedName>
</protein>
<dbReference type="SUPFAM" id="SSF49373">
    <property type="entry name" value="Invasin/intimin cell-adhesion fragments"/>
    <property type="match status" value="1"/>
</dbReference>
<feature type="chain" id="PRO_5039214522" evidence="1">
    <location>
        <begin position="25"/>
        <end position="1424"/>
    </location>
</feature>
<dbReference type="InterPro" id="IPR036322">
    <property type="entry name" value="WD40_repeat_dom_sf"/>
</dbReference>
<comment type="caution">
    <text evidence="2">The sequence shown here is derived from an EMBL/GenBank/DDBJ whole genome shotgun (WGS) entry which is preliminary data.</text>
</comment>
<dbReference type="EMBL" id="JACRTF010000001">
    <property type="protein sequence ID" value="MBC8593726.1"/>
    <property type="molecule type" value="Genomic_DNA"/>
</dbReference>
<name>A0A926F304_9BACT</name>
<dbReference type="InterPro" id="IPR026444">
    <property type="entry name" value="Secre_tail"/>
</dbReference>
<dbReference type="SUPFAM" id="SSF50978">
    <property type="entry name" value="WD40 repeat-like"/>
    <property type="match status" value="1"/>
</dbReference>
<dbReference type="Proteomes" id="UP000651085">
    <property type="component" value="Unassembled WGS sequence"/>
</dbReference>
<evidence type="ECO:0000313" key="2">
    <source>
        <dbReference type="EMBL" id="MBC8593726.1"/>
    </source>
</evidence>
<reference evidence="2" key="1">
    <citation type="submission" date="2020-08" db="EMBL/GenBank/DDBJ databases">
        <title>Genome public.</title>
        <authorList>
            <person name="Liu C."/>
            <person name="Sun Q."/>
        </authorList>
    </citation>
    <scope>NUCLEOTIDE SEQUENCE</scope>
    <source>
        <strain evidence="2">N12</strain>
    </source>
</reference>